<dbReference type="EMBL" id="MF094119">
    <property type="protein sequence ID" value="AVO64741.1"/>
    <property type="molecule type" value="Genomic_RNA"/>
</dbReference>
<keyword evidence="2 6" id="KW-0696">RNA-directed RNA polymerase</keyword>
<keyword evidence="5 6" id="KW-0693">Viral RNA replication</keyword>
<comment type="similarity">
    <text evidence="6">Belongs to the reoviridae RNA-directed RNA polymerase family.</text>
</comment>
<evidence type="ECO:0000256" key="1">
    <source>
        <dbReference type="ARBA" id="ARBA00012494"/>
    </source>
</evidence>
<dbReference type="Pfam" id="PF05788">
    <property type="entry name" value="Orbi_VP1"/>
    <property type="match status" value="1"/>
</dbReference>
<evidence type="ECO:0000256" key="2">
    <source>
        <dbReference type="ARBA" id="ARBA00022484"/>
    </source>
</evidence>
<dbReference type="GO" id="GO:0003723">
    <property type="term" value="F:RNA binding"/>
    <property type="evidence" value="ECO:0007669"/>
    <property type="project" value="InterPro"/>
</dbReference>
<evidence type="ECO:0000256" key="6">
    <source>
        <dbReference type="PIRNR" id="PIRNR000821"/>
    </source>
</evidence>
<dbReference type="InterPro" id="IPR007097">
    <property type="entry name" value="RNA-dir_pol_reovirus"/>
</dbReference>
<keyword evidence="3 6" id="KW-0808">Transferase</keyword>
<evidence type="ECO:0000256" key="7">
    <source>
        <dbReference type="SAM" id="MobiDB-lite"/>
    </source>
</evidence>
<feature type="compositionally biased region" description="Basic and acidic residues" evidence="7">
    <location>
        <begin position="1267"/>
        <end position="1280"/>
    </location>
</feature>
<keyword evidence="4 6" id="KW-0548">Nucleotidyltransferase</keyword>
<feature type="region of interest" description="Disordered" evidence="7">
    <location>
        <begin position="1260"/>
        <end position="1280"/>
    </location>
</feature>
<proteinExistence type="inferred from homology"/>
<dbReference type="GO" id="GO:0006351">
    <property type="term" value="P:DNA-templated transcription"/>
    <property type="evidence" value="ECO:0007669"/>
    <property type="project" value="UniProtKB-UniRule"/>
</dbReference>
<keyword evidence="6" id="KW-0547">Nucleotide-binding</keyword>
<evidence type="ECO:0000256" key="3">
    <source>
        <dbReference type="ARBA" id="ARBA00022679"/>
    </source>
</evidence>
<dbReference type="GO" id="GO:0000166">
    <property type="term" value="F:nucleotide binding"/>
    <property type="evidence" value="ECO:0007669"/>
    <property type="project" value="UniProtKB-KW"/>
</dbReference>
<evidence type="ECO:0000313" key="9">
    <source>
        <dbReference type="EMBL" id="AVO64741.1"/>
    </source>
</evidence>
<accession>A0A2P1K540</accession>
<feature type="domain" description="RdRp catalytic" evidence="8">
    <location>
        <begin position="574"/>
        <end position="818"/>
    </location>
</feature>
<dbReference type="GO" id="GO:0019079">
    <property type="term" value="P:viral genome replication"/>
    <property type="evidence" value="ECO:0007669"/>
    <property type="project" value="InterPro"/>
</dbReference>
<evidence type="ECO:0000259" key="8">
    <source>
        <dbReference type="PROSITE" id="PS50523"/>
    </source>
</evidence>
<dbReference type="InterPro" id="IPR043502">
    <property type="entry name" value="DNA/RNA_pol_sf"/>
</dbReference>
<organism evidence="9">
    <name type="scientific">Ninarumi virus</name>
    <dbReference type="NCBI Taxonomy" id="2108521"/>
    <lineage>
        <taxon>Viruses</taxon>
        <taxon>Riboviria</taxon>
        <taxon>Orthornavirae</taxon>
        <taxon>Duplornaviricota</taxon>
        <taxon>Resentoviricetes</taxon>
        <taxon>Reovirales</taxon>
    </lineage>
</organism>
<reference evidence="9" key="1">
    <citation type="journal article" date="2017" name="Virus Res.">
        <title>Genomes of viral isolates derived from different mosquitos species.</title>
        <authorList>
            <person name="Sadeghi M."/>
            <person name="Popov V."/>
            <person name="Guzman H."/>
            <person name="Phan T.G."/>
            <person name="Vasilakis N."/>
            <person name="Tesh R."/>
            <person name="Delwart E."/>
        </authorList>
    </citation>
    <scope>NUCLEOTIDE SEQUENCE</scope>
    <source>
        <strain evidence="9">LO-041</strain>
    </source>
</reference>
<dbReference type="SUPFAM" id="SSF56672">
    <property type="entry name" value="DNA/RNA polymerases"/>
    <property type="match status" value="1"/>
</dbReference>
<evidence type="ECO:0000256" key="5">
    <source>
        <dbReference type="ARBA" id="ARBA00022953"/>
    </source>
</evidence>
<dbReference type="PIRSF" id="PIRSF000821">
    <property type="entry name" value="RdRPol"/>
    <property type="match status" value="1"/>
</dbReference>
<name>A0A2P1K540_9REOV</name>
<sequence>MPFARLAGVARDSVGTAARRLALIRRVLSCIIQGLPTDKTQAIYEYYRFSPRIRKTRERYGVKYKESPEEIYAKIRRRACHLHGLPVLQEIQWEQLPIGEHDCESLDIYVDSILPMEELEPEEEFLRNYSTKPDDHPQRSFIEHRAKTETQVYGDVALLHWAVFQRELSQSIGFVPLGCQVLWSFITRFGPPVKQNTRDLAMLTDFNVAWTSPLLVEMCITESLLEFNMYFRLKEESLEHLTYGSERVSPFDVIREFFELCLPHPKKINNMLRAAYSWAVKSWGVMEETVTVLHAEASHDRNSKDVVYKQFMKKDNPYASMMRGVDFYTRSLRANIEKTEEAIQYSNKLSGHANGLPTFMKILKGVFRTPFDPLSKGDVILASLLLSIQTITGYGRAWVKNKGDKEDQIKPTPQNYISRVADHTAANFIVAYDEAEKHGHTIVKPDEMYTSLLRLAKNTSSGFTTKVQVEKSFGPKTARKRELIEITSRVKSLVIQQIGHTIFEPASLAVKYDTTDKYQTKGSRDVPIKSTRTIYAINLSVLAPQLLLTLPLNEHFAISGGATTPETKALAGKVIIGALEATGSRVVDAADTFRNTGDADIMTLALDYSEYDQHMTRYNFRNGMVAGIRAALAKYSALRYDGLTVQDLIEAGYGPGRVIDTLWEGKRRVTKVSQEWFESQTVVLAGKFKTPPGVHGFDGEIPEREWTAPYVLVAPTDGSDLARITTHLSGENSTLVANSLHNMAIGHVMQEELVNRFRNGLVVLSEQYVGDDTLFYIRLNTRRSDEFDSMVKCILDTIEKSGHEMSESKSMFYPFSAEKTQTHAKHGIYIPQDRMMIVSSERRKDIENIQAYVRSQVNTLTTKVSRGFSESLAQLILLFKSSIIGYRKMKRTVKANGVYRSRLFDSPEEDGFTLCRVRDPLCLYLPQQWNGFGVHPVAVNIVMTPEMFVDSCFLERTSAMLQPLVPFAGTSPPLWDETRADKHQIRSRTKMGLFSKLTRPAVRATLMDEQLSEMVKDIPLRGYGPTSLSHTMMHQALLKESRARALLAPGYELDYQHLLNSWSETHAALDPVAKDMEISSSYIKIFNVTLHPVAPIPEPAYPDVNLSPPMMLQKRALGPRQSARQRMSYVDQIDSILRGDVIMRGFITATTIMNILEDIGTNHHAEDLSTVFRLMNIQEGVADRLAAYLASQRARFDALKLVRGGIAGDEFSMSMNVATDDMFENYVEVPREFTKTERDAVSLYASQMLMLHAALGEPLPKIHVHPSPRERTRSRQRENRLRSHIPALRKIRKLMSVDKLNAALIEKQLT</sequence>
<comment type="catalytic activity">
    <reaction evidence="6">
        <text>RNA(n) + a ribonucleoside 5'-triphosphate = RNA(n+1) + diphosphate</text>
        <dbReference type="Rhea" id="RHEA:21248"/>
        <dbReference type="Rhea" id="RHEA-COMP:14527"/>
        <dbReference type="Rhea" id="RHEA-COMP:17342"/>
        <dbReference type="ChEBI" id="CHEBI:33019"/>
        <dbReference type="ChEBI" id="CHEBI:61557"/>
        <dbReference type="ChEBI" id="CHEBI:140395"/>
        <dbReference type="EC" id="2.7.7.48"/>
    </reaction>
</comment>
<dbReference type="InterPro" id="IPR008723">
    <property type="entry name" value="RNA_pol_orbivir"/>
</dbReference>
<dbReference type="EC" id="2.7.7.48" evidence="1 6"/>
<dbReference type="PROSITE" id="PS50523">
    <property type="entry name" value="RDRP_DSRNA_REO"/>
    <property type="match status" value="1"/>
</dbReference>
<dbReference type="GO" id="GO:0003968">
    <property type="term" value="F:RNA-directed RNA polymerase activity"/>
    <property type="evidence" value="ECO:0007669"/>
    <property type="project" value="UniProtKB-UniRule"/>
</dbReference>
<evidence type="ECO:0000256" key="4">
    <source>
        <dbReference type="ARBA" id="ARBA00022695"/>
    </source>
</evidence>
<protein>
    <recommendedName>
        <fullName evidence="1 6">RNA-directed RNA polymerase</fullName>
        <ecNumber evidence="1 6">2.7.7.48</ecNumber>
    </recommendedName>
</protein>